<evidence type="ECO:0000256" key="2">
    <source>
        <dbReference type="ARBA" id="ARBA00022840"/>
    </source>
</evidence>
<feature type="region of interest" description="Disordered" evidence="4">
    <location>
        <begin position="14"/>
        <end position="48"/>
    </location>
</feature>
<dbReference type="PROSITE" id="PS50011">
    <property type="entry name" value="PROTEIN_KINASE_DOM"/>
    <property type="match status" value="1"/>
</dbReference>
<dbReference type="OrthoDB" id="410920at2759"/>
<accession>A0A1G4KBC2</accession>
<gene>
    <name evidence="6" type="ORF">LAME_0G17018G</name>
</gene>
<keyword evidence="2 3" id="KW-0067">ATP-binding</keyword>
<dbReference type="PROSITE" id="PS00108">
    <property type="entry name" value="PROTEIN_KINASE_ST"/>
    <property type="match status" value="1"/>
</dbReference>
<dbReference type="PANTHER" id="PTHR24346:SF30">
    <property type="entry name" value="MATERNAL EMBRYONIC LEUCINE ZIPPER KINASE"/>
    <property type="match status" value="1"/>
</dbReference>
<dbReference type="GO" id="GO:0005524">
    <property type="term" value="F:ATP binding"/>
    <property type="evidence" value="ECO:0007669"/>
    <property type="project" value="UniProtKB-UniRule"/>
</dbReference>
<keyword evidence="1 3" id="KW-0547">Nucleotide-binding</keyword>
<reference evidence="7" key="1">
    <citation type="submission" date="2016-03" db="EMBL/GenBank/DDBJ databases">
        <authorList>
            <person name="Devillers Hugo."/>
        </authorList>
    </citation>
    <scope>NUCLEOTIDE SEQUENCE [LARGE SCALE GENOMIC DNA]</scope>
</reference>
<dbReference type="Proteomes" id="UP000191144">
    <property type="component" value="Chromosome G"/>
</dbReference>
<sequence>MTMGDEAANMYRCATRAPRLEQNEFPAVQDRERDQNGTSITHTPPKLSIQQFGGDDMSLLPTPLVYTPSSPNVASLSPVESRFASTPSSARSKKGYGALNSPIAETFNRSHVLEDKQRILSEYAPHSALAPATASTLSQRISSLSGVARKLESVEETIGAALNESYTPESLSPTTDELLTACLVKDTTQTLRLRKIRQIGVGNFSDVYLYQDAASAMHATKVAVKHVKFPEELIHASSPKSPQYREMLSRVESSLIRELDALMGISHPCITHLLAVNNPIFVSSKRPLSSAVSAQGLPPCDMVLSYCAGGDLFEMASQNVLPDWLLRRIFTELTLAVQYLHENLIVHRDLKLENVLIKYPLDTLIQMHDDQTAWGLHHIVELADFGLCRRIEPDEMCTTRCGSEDYVSPEILMGVPYDGRLSDTWALGVILYALLEERLPFDPLPAAIPGKRQRRSSTAHRISRYEWRWIKMVDSDSPAKQIVDNCVNRKNLRWNIQKILESPYVSGVLTSLKFLP</sequence>
<name>A0A1G4KBC2_9SACH</name>
<dbReference type="SUPFAM" id="SSF56112">
    <property type="entry name" value="Protein kinase-like (PK-like)"/>
    <property type="match status" value="1"/>
</dbReference>
<dbReference type="GO" id="GO:0004674">
    <property type="term" value="F:protein serine/threonine kinase activity"/>
    <property type="evidence" value="ECO:0007669"/>
    <property type="project" value="TreeGrafter"/>
</dbReference>
<evidence type="ECO:0000256" key="1">
    <source>
        <dbReference type="ARBA" id="ARBA00022741"/>
    </source>
</evidence>
<evidence type="ECO:0000313" key="6">
    <source>
        <dbReference type="EMBL" id="SCV01560.1"/>
    </source>
</evidence>
<feature type="domain" description="Protein kinase" evidence="5">
    <location>
        <begin position="193"/>
        <end position="505"/>
    </location>
</feature>
<dbReference type="InterPro" id="IPR017441">
    <property type="entry name" value="Protein_kinase_ATP_BS"/>
</dbReference>
<dbReference type="GO" id="GO:0005737">
    <property type="term" value="C:cytoplasm"/>
    <property type="evidence" value="ECO:0007669"/>
    <property type="project" value="TreeGrafter"/>
</dbReference>
<dbReference type="PROSITE" id="PS00107">
    <property type="entry name" value="PROTEIN_KINASE_ATP"/>
    <property type="match status" value="1"/>
</dbReference>
<dbReference type="Gene3D" id="1.10.510.10">
    <property type="entry name" value="Transferase(Phosphotransferase) domain 1"/>
    <property type="match status" value="1"/>
</dbReference>
<organism evidence="6 7">
    <name type="scientific">Lachancea meyersii CBS 8951</name>
    <dbReference type="NCBI Taxonomy" id="1266667"/>
    <lineage>
        <taxon>Eukaryota</taxon>
        <taxon>Fungi</taxon>
        <taxon>Dikarya</taxon>
        <taxon>Ascomycota</taxon>
        <taxon>Saccharomycotina</taxon>
        <taxon>Saccharomycetes</taxon>
        <taxon>Saccharomycetales</taxon>
        <taxon>Saccharomycetaceae</taxon>
        <taxon>Lachancea</taxon>
    </lineage>
</organism>
<evidence type="ECO:0000256" key="4">
    <source>
        <dbReference type="SAM" id="MobiDB-lite"/>
    </source>
</evidence>
<dbReference type="InterPro" id="IPR000719">
    <property type="entry name" value="Prot_kinase_dom"/>
</dbReference>
<evidence type="ECO:0000313" key="7">
    <source>
        <dbReference type="Proteomes" id="UP000191144"/>
    </source>
</evidence>
<dbReference type="InterPro" id="IPR008271">
    <property type="entry name" value="Ser/Thr_kinase_AS"/>
</dbReference>
<feature type="binding site" evidence="3">
    <location>
        <position position="225"/>
    </location>
    <ligand>
        <name>ATP</name>
        <dbReference type="ChEBI" id="CHEBI:30616"/>
    </ligand>
</feature>
<keyword evidence="7" id="KW-1185">Reference proteome</keyword>
<dbReference type="Pfam" id="PF00069">
    <property type="entry name" value="Pkinase"/>
    <property type="match status" value="1"/>
</dbReference>
<dbReference type="AlphaFoldDB" id="A0A1G4KBC2"/>
<dbReference type="InterPro" id="IPR011009">
    <property type="entry name" value="Kinase-like_dom_sf"/>
</dbReference>
<evidence type="ECO:0000256" key="3">
    <source>
        <dbReference type="PROSITE-ProRule" id="PRU10141"/>
    </source>
</evidence>
<proteinExistence type="predicted"/>
<dbReference type="GO" id="GO:0035556">
    <property type="term" value="P:intracellular signal transduction"/>
    <property type="evidence" value="ECO:0007669"/>
    <property type="project" value="TreeGrafter"/>
</dbReference>
<dbReference type="EMBL" id="LT598484">
    <property type="protein sequence ID" value="SCV01560.1"/>
    <property type="molecule type" value="Genomic_DNA"/>
</dbReference>
<evidence type="ECO:0000259" key="5">
    <source>
        <dbReference type="PROSITE" id="PS50011"/>
    </source>
</evidence>
<protein>
    <submittedName>
        <fullName evidence="6">LAME_0G17018g1_1</fullName>
    </submittedName>
</protein>
<dbReference type="SMART" id="SM00220">
    <property type="entry name" value="S_TKc"/>
    <property type="match status" value="1"/>
</dbReference>
<dbReference type="PANTHER" id="PTHR24346">
    <property type="entry name" value="MAP/MICROTUBULE AFFINITY-REGULATING KINASE"/>
    <property type="match status" value="1"/>
</dbReference>